<keyword evidence="6" id="KW-0808">Transferase</keyword>
<dbReference type="GO" id="GO:0000146">
    <property type="term" value="F:microfilament motor activity"/>
    <property type="evidence" value="ECO:0007669"/>
    <property type="project" value="TreeGrafter"/>
</dbReference>
<keyword evidence="4" id="KW-0963">Cytoplasm</keyword>
<accession>A0A1W0WQ46</accession>
<dbReference type="PROSITE" id="PS51456">
    <property type="entry name" value="MYOSIN_MOTOR"/>
    <property type="match status" value="1"/>
</dbReference>
<feature type="compositionally biased region" description="Basic residues" evidence="18">
    <location>
        <begin position="185"/>
        <end position="195"/>
    </location>
</feature>
<evidence type="ECO:0000313" key="21">
    <source>
        <dbReference type="Proteomes" id="UP000192578"/>
    </source>
</evidence>
<proteinExistence type="inferred from homology"/>
<evidence type="ECO:0000256" key="10">
    <source>
        <dbReference type="ARBA" id="ARBA00022840"/>
    </source>
</evidence>
<feature type="domain" description="Myosin motor" evidence="19">
    <location>
        <begin position="1"/>
        <end position="119"/>
    </location>
</feature>
<evidence type="ECO:0000256" key="17">
    <source>
        <dbReference type="PROSITE-ProRule" id="PRU00782"/>
    </source>
</evidence>
<evidence type="ECO:0000256" key="8">
    <source>
        <dbReference type="ARBA" id="ARBA00022741"/>
    </source>
</evidence>
<dbReference type="InterPro" id="IPR052409">
    <property type="entry name" value="Myosin-III_kinase_activity"/>
</dbReference>
<dbReference type="InterPro" id="IPR001609">
    <property type="entry name" value="Myosin_head_motor_dom-like"/>
</dbReference>
<dbReference type="GO" id="GO:0016459">
    <property type="term" value="C:myosin complex"/>
    <property type="evidence" value="ECO:0007669"/>
    <property type="project" value="UniProtKB-KW"/>
</dbReference>
<dbReference type="GO" id="GO:0042995">
    <property type="term" value="C:cell projection"/>
    <property type="evidence" value="ECO:0007669"/>
    <property type="project" value="UniProtKB-SubCell"/>
</dbReference>
<name>A0A1W0WQ46_HYPEX</name>
<keyword evidence="13" id="KW-0206">Cytoskeleton</keyword>
<keyword evidence="17" id="KW-0009">Actin-binding</keyword>
<evidence type="ECO:0000256" key="9">
    <source>
        <dbReference type="ARBA" id="ARBA00022777"/>
    </source>
</evidence>
<dbReference type="InterPro" id="IPR027417">
    <property type="entry name" value="P-loop_NTPase"/>
</dbReference>
<reference evidence="21" key="1">
    <citation type="submission" date="2017-01" db="EMBL/GenBank/DDBJ databases">
        <title>Comparative genomics of anhydrobiosis in the tardigrade Hypsibius dujardini.</title>
        <authorList>
            <person name="Yoshida Y."/>
            <person name="Koutsovoulos G."/>
            <person name="Laetsch D."/>
            <person name="Stevens L."/>
            <person name="Kumar S."/>
            <person name="Horikawa D."/>
            <person name="Ishino K."/>
            <person name="Komine S."/>
            <person name="Tomita M."/>
            <person name="Blaxter M."/>
            <person name="Arakawa K."/>
        </authorList>
    </citation>
    <scope>NUCLEOTIDE SEQUENCE [LARGE SCALE GENOMIC DNA]</scope>
    <source>
        <strain evidence="21">Z151</strain>
    </source>
</reference>
<evidence type="ECO:0000256" key="1">
    <source>
        <dbReference type="ARBA" id="ARBA00004245"/>
    </source>
</evidence>
<dbReference type="InterPro" id="IPR000048">
    <property type="entry name" value="IQ_motif_EF-hand-BS"/>
</dbReference>
<evidence type="ECO:0000256" key="4">
    <source>
        <dbReference type="ARBA" id="ARBA00022490"/>
    </source>
</evidence>
<comment type="caution">
    <text evidence="20">The sequence shown here is derived from an EMBL/GenBank/DDBJ whole genome shotgun (WGS) entry which is preliminary data.</text>
</comment>
<dbReference type="SUPFAM" id="SSF52540">
    <property type="entry name" value="P-loop containing nucleoside triphosphate hydrolases"/>
    <property type="match status" value="1"/>
</dbReference>
<dbReference type="SMART" id="SM00015">
    <property type="entry name" value="IQ"/>
    <property type="match status" value="2"/>
</dbReference>
<keyword evidence="7" id="KW-0677">Repeat</keyword>
<keyword evidence="8" id="KW-0547">Nucleotide-binding</keyword>
<evidence type="ECO:0000259" key="19">
    <source>
        <dbReference type="PROSITE" id="PS51456"/>
    </source>
</evidence>
<evidence type="ECO:0000256" key="14">
    <source>
        <dbReference type="ARBA" id="ARBA00023273"/>
    </source>
</evidence>
<feature type="compositionally biased region" description="Polar residues" evidence="18">
    <location>
        <begin position="279"/>
        <end position="290"/>
    </location>
</feature>
<dbReference type="GO" id="GO:0005524">
    <property type="term" value="F:ATP binding"/>
    <property type="evidence" value="ECO:0007669"/>
    <property type="project" value="UniProtKB-KW"/>
</dbReference>
<organism evidence="20 21">
    <name type="scientific">Hypsibius exemplaris</name>
    <name type="common">Freshwater tardigrade</name>
    <dbReference type="NCBI Taxonomy" id="2072580"/>
    <lineage>
        <taxon>Eukaryota</taxon>
        <taxon>Metazoa</taxon>
        <taxon>Ecdysozoa</taxon>
        <taxon>Tardigrada</taxon>
        <taxon>Eutardigrada</taxon>
        <taxon>Parachela</taxon>
        <taxon>Hypsibioidea</taxon>
        <taxon>Hypsibiidae</taxon>
        <taxon>Hypsibius</taxon>
    </lineage>
</organism>
<dbReference type="GO" id="GO:0004674">
    <property type="term" value="F:protein serine/threonine kinase activity"/>
    <property type="evidence" value="ECO:0007669"/>
    <property type="project" value="UniProtKB-KW"/>
</dbReference>
<dbReference type="Pfam" id="PF00612">
    <property type="entry name" value="IQ"/>
    <property type="match status" value="2"/>
</dbReference>
<feature type="compositionally biased region" description="Basic and acidic residues" evidence="18">
    <location>
        <begin position="267"/>
        <end position="276"/>
    </location>
</feature>
<evidence type="ECO:0000256" key="15">
    <source>
        <dbReference type="ARBA" id="ARBA00047899"/>
    </source>
</evidence>
<sequence>MDLLTKVVASNPHFIRCIKPNDQKLPNVCNREKIKQQLLYAGVLETARIRREGYSVRLIFKEFLKRYRMLVFAWEETLVPTAETCRTLLQMLKLEGWLMGRTKVFLKYFLMDHLSKLVTELTHAVTIVQAAVRGWLGRRHYLNYCRLRSHCAVIIQKVFRGYRIRKRYEQIRCERRIAMEIAHNKGNRKASRKRPCGSPLHNLFPVSRRSSTNEPSIGPPPRLLKFGEERLSKRLRDGKDLKPPAAVAPGAIPQPPKRCLNGAVKTTDAEGRKAGEDTPGNNAAPDSNNRGRVRDFVAVFEKGGTGQNGGCDRLSREAPHRMELELVNRSPSWKQGPMGFERTVPPTVPPTVQPTVQPTVPLTVQPTVSALLGKLGPVRPLDQPVPPSTYAPSSNGEPITVSPWIPEVAPRSDFRRVLRKSLFSAEDQTLSRHSVAPPLEQVDFRNVLRIHRDK</sequence>
<dbReference type="PANTHER" id="PTHR46256:SF3">
    <property type="entry name" value="MYOSIN MOTOR DOMAIN-CONTAINING PROTEIN"/>
    <property type="match status" value="1"/>
</dbReference>
<comment type="catalytic activity">
    <reaction evidence="15">
        <text>L-threonyl-[protein] + ATP = O-phospho-L-threonyl-[protein] + ADP + H(+)</text>
        <dbReference type="Rhea" id="RHEA:46608"/>
        <dbReference type="Rhea" id="RHEA-COMP:11060"/>
        <dbReference type="Rhea" id="RHEA-COMP:11605"/>
        <dbReference type="ChEBI" id="CHEBI:15378"/>
        <dbReference type="ChEBI" id="CHEBI:30013"/>
        <dbReference type="ChEBI" id="CHEBI:30616"/>
        <dbReference type="ChEBI" id="CHEBI:61977"/>
        <dbReference type="ChEBI" id="CHEBI:456216"/>
        <dbReference type="EC" id="2.7.11.1"/>
    </reaction>
</comment>
<dbReference type="AlphaFoldDB" id="A0A1W0WQ46"/>
<comment type="subcellular location">
    <subcellularLocation>
        <location evidence="2">Cell projection</location>
    </subcellularLocation>
    <subcellularLocation>
        <location evidence="1">Cytoplasm</location>
        <location evidence="1">Cytoskeleton</location>
    </subcellularLocation>
</comment>
<dbReference type="GO" id="GO:0030832">
    <property type="term" value="P:regulation of actin filament length"/>
    <property type="evidence" value="ECO:0007669"/>
    <property type="project" value="TreeGrafter"/>
</dbReference>
<dbReference type="EMBL" id="MTYJ01000062">
    <property type="protein sequence ID" value="OQV17325.1"/>
    <property type="molecule type" value="Genomic_DNA"/>
</dbReference>
<dbReference type="Proteomes" id="UP000192578">
    <property type="component" value="Unassembled WGS sequence"/>
</dbReference>
<evidence type="ECO:0000256" key="16">
    <source>
        <dbReference type="ARBA" id="ARBA00048679"/>
    </source>
</evidence>
<evidence type="ECO:0000256" key="2">
    <source>
        <dbReference type="ARBA" id="ARBA00004316"/>
    </source>
</evidence>
<evidence type="ECO:0000256" key="12">
    <source>
        <dbReference type="ARBA" id="ARBA00023175"/>
    </source>
</evidence>
<dbReference type="OrthoDB" id="6108017at2759"/>
<evidence type="ECO:0000256" key="3">
    <source>
        <dbReference type="ARBA" id="ARBA00012513"/>
    </source>
</evidence>
<protein>
    <recommendedName>
        <fullName evidence="3">non-specific serine/threonine protein kinase</fullName>
        <ecNumber evidence="3">2.7.11.1</ecNumber>
    </recommendedName>
</protein>
<dbReference type="GO" id="GO:0003779">
    <property type="term" value="F:actin binding"/>
    <property type="evidence" value="ECO:0007669"/>
    <property type="project" value="UniProtKB-KW"/>
</dbReference>
<evidence type="ECO:0000256" key="7">
    <source>
        <dbReference type="ARBA" id="ARBA00022737"/>
    </source>
</evidence>
<gene>
    <name evidence="20" type="ORF">BV898_08574</name>
</gene>
<evidence type="ECO:0000256" key="5">
    <source>
        <dbReference type="ARBA" id="ARBA00022527"/>
    </source>
</evidence>
<comment type="catalytic activity">
    <reaction evidence="16">
        <text>L-seryl-[protein] + ATP = O-phospho-L-seryl-[protein] + ADP + H(+)</text>
        <dbReference type="Rhea" id="RHEA:17989"/>
        <dbReference type="Rhea" id="RHEA-COMP:9863"/>
        <dbReference type="Rhea" id="RHEA-COMP:11604"/>
        <dbReference type="ChEBI" id="CHEBI:15378"/>
        <dbReference type="ChEBI" id="CHEBI:29999"/>
        <dbReference type="ChEBI" id="CHEBI:30616"/>
        <dbReference type="ChEBI" id="CHEBI:83421"/>
        <dbReference type="ChEBI" id="CHEBI:456216"/>
        <dbReference type="EC" id="2.7.11.1"/>
    </reaction>
</comment>
<comment type="caution">
    <text evidence="17">Lacks conserved residue(s) required for the propagation of feature annotation.</text>
</comment>
<keyword evidence="10" id="KW-0067">ATP-binding</keyword>
<keyword evidence="14" id="KW-0966">Cell projection</keyword>
<keyword evidence="12" id="KW-0505">Motor protein</keyword>
<dbReference type="Gene3D" id="1.20.5.190">
    <property type="match status" value="1"/>
</dbReference>
<dbReference type="Gene3D" id="3.40.850.10">
    <property type="entry name" value="Kinesin motor domain"/>
    <property type="match status" value="1"/>
</dbReference>
<feature type="region of interest" description="Disordered" evidence="18">
    <location>
        <begin position="185"/>
        <end position="224"/>
    </location>
</feature>
<evidence type="ECO:0000256" key="18">
    <source>
        <dbReference type="SAM" id="MobiDB-lite"/>
    </source>
</evidence>
<keyword evidence="9" id="KW-0418">Kinase</keyword>
<dbReference type="Gene3D" id="6.20.240.20">
    <property type="match status" value="1"/>
</dbReference>
<dbReference type="PANTHER" id="PTHR46256">
    <property type="entry name" value="AGAP011099-PA"/>
    <property type="match status" value="1"/>
</dbReference>
<evidence type="ECO:0000256" key="13">
    <source>
        <dbReference type="ARBA" id="ARBA00023212"/>
    </source>
</evidence>
<keyword evidence="11 17" id="KW-0518">Myosin</keyword>
<dbReference type="PROSITE" id="PS50096">
    <property type="entry name" value="IQ"/>
    <property type="match status" value="2"/>
</dbReference>
<dbReference type="InterPro" id="IPR036961">
    <property type="entry name" value="Kinesin_motor_dom_sf"/>
</dbReference>
<dbReference type="EC" id="2.7.11.1" evidence="3"/>
<comment type="similarity">
    <text evidence="17">Belongs to the TRAFAC class myosin-kinesin ATPase superfamily. Myosin family.</text>
</comment>
<feature type="region of interest" description="Disordered" evidence="18">
    <location>
        <begin position="236"/>
        <end position="292"/>
    </location>
</feature>
<dbReference type="Pfam" id="PF00063">
    <property type="entry name" value="Myosin_head"/>
    <property type="match status" value="1"/>
</dbReference>
<keyword evidence="5" id="KW-0723">Serine/threonine-protein kinase</keyword>
<evidence type="ECO:0000256" key="11">
    <source>
        <dbReference type="ARBA" id="ARBA00023123"/>
    </source>
</evidence>
<evidence type="ECO:0000256" key="6">
    <source>
        <dbReference type="ARBA" id="ARBA00022679"/>
    </source>
</evidence>
<evidence type="ECO:0000313" key="20">
    <source>
        <dbReference type="EMBL" id="OQV17325.1"/>
    </source>
</evidence>
<keyword evidence="21" id="KW-1185">Reference proteome</keyword>